<evidence type="ECO:0000313" key="1">
    <source>
        <dbReference type="EMBL" id="KAK2165588.1"/>
    </source>
</evidence>
<comment type="caution">
    <text evidence="1">The sequence shown here is derived from an EMBL/GenBank/DDBJ whole genome shotgun (WGS) entry which is preliminary data.</text>
</comment>
<accession>A0AAD9K5Z2</accession>
<dbReference type="Proteomes" id="UP001208570">
    <property type="component" value="Unassembled WGS sequence"/>
</dbReference>
<organism evidence="1 2">
    <name type="scientific">Paralvinella palmiformis</name>
    <dbReference type="NCBI Taxonomy" id="53620"/>
    <lineage>
        <taxon>Eukaryota</taxon>
        <taxon>Metazoa</taxon>
        <taxon>Spiralia</taxon>
        <taxon>Lophotrochozoa</taxon>
        <taxon>Annelida</taxon>
        <taxon>Polychaeta</taxon>
        <taxon>Sedentaria</taxon>
        <taxon>Canalipalpata</taxon>
        <taxon>Terebellida</taxon>
        <taxon>Terebelliformia</taxon>
        <taxon>Alvinellidae</taxon>
        <taxon>Paralvinella</taxon>
    </lineage>
</organism>
<name>A0AAD9K5Z2_9ANNE</name>
<proteinExistence type="predicted"/>
<dbReference type="AlphaFoldDB" id="A0AAD9K5Z2"/>
<keyword evidence="2" id="KW-1185">Reference proteome</keyword>
<protein>
    <submittedName>
        <fullName evidence="1">Uncharacterized protein</fullName>
    </submittedName>
</protein>
<reference evidence="1" key="1">
    <citation type="journal article" date="2023" name="Mol. Biol. Evol.">
        <title>Third-Generation Sequencing Reveals the Adaptive Role of the Epigenome in Three Deep-Sea Polychaetes.</title>
        <authorList>
            <person name="Perez M."/>
            <person name="Aroh O."/>
            <person name="Sun Y."/>
            <person name="Lan Y."/>
            <person name="Juniper S.K."/>
            <person name="Young C.R."/>
            <person name="Angers B."/>
            <person name="Qian P.Y."/>
        </authorList>
    </citation>
    <scope>NUCLEOTIDE SEQUENCE</scope>
    <source>
        <strain evidence="1">P08H-3</strain>
    </source>
</reference>
<dbReference type="EMBL" id="JAODUP010000048">
    <property type="protein sequence ID" value="KAK2165588.1"/>
    <property type="molecule type" value="Genomic_DNA"/>
</dbReference>
<gene>
    <name evidence="1" type="ORF">LSH36_48g05076</name>
</gene>
<evidence type="ECO:0000313" key="2">
    <source>
        <dbReference type="Proteomes" id="UP001208570"/>
    </source>
</evidence>
<sequence>KLVKNAVKSQIATARCVASRSRNQQSEFTELHVPRKSTKQIIGRHAGIRISGYPKNVRSVKENCIVQVQNSSDSELDDSVIFNPSLAKRHYGDRQRIPSTLESTLSPSMNYEPSTIKMGILKNRQTIEENSVKRSTCHVSFSELEKEKMCSHYTDWITAHQEKIKAAENCCIQSDAKCIPDVFKEKMNTGSMVASVDEDDLSTIGVYSEDDSNSDNGHYCPLLCRKDLTSEDYVKQISVENVLNQTEWTQELDENNVVVKVADTSDAAFKNASIGESHITPEMQENVLKATLQRASIQPRKCNHSEPSEAGWLPDLMSDSGRGVTLKANKCSKNEHQFGELIEFSGKSGIHQGTTLTDKIYPNKKTRIISLQEHGIFPE</sequence>
<feature type="non-terminal residue" evidence="1">
    <location>
        <position position="1"/>
    </location>
</feature>